<proteinExistence type="predicted"/>
<reference evidence="1 2" key="1">
    <citation type="submission" date="2020-01" db="EMBL/GenBank/DDBJ databases">
        <title>Vast differences in strain-level diversity in the gut microbiota of two closely related honey bee species.</title>
        <authorList>
            <person name="Ellegaard K.M."/>
            <person name="Suenami S."/>
            <person name="Miyazaki R."/>
            <person name="Engel P."/>
        </authorList>
    </citation>
    <scope>NUCLEOTIDE SEQUENCE [LARGE SCALE GENOMIC DNA]</scope>
    <source>
        <strain evidence="1 2">ESL0416</strain>
    </source>
</reference>
<evidence type="ECO:0000313" key="1">
    <source>
        <dbReference type="EMBL" id="QYN52768.1"/>
    </source>
</evidence>
<sequence length="116" mass="13768">MLIECKNDKEKVAMGLLSYLPDFKNLANLKDEIRLNKNSKEFRLFLYRDHNPNFVGVIGTQWDEQFIVIRYISLAPDYRKKKYEEQAICELAAGNPQKKITTVPEYVYLMKYLKQK</sequence>
<gene>
    <name evidence="1" type="ORF">GYM71_04795</name>
</gene>
<dbReference type="Proteomes" id="UP000826550">
    <property type="component" value="Chromosome"/>
</dbReference>
<dbReference type="RefSeq" id="WP_103751580.1">
    <property type="nucleotide sequence ID" value="NZ_CP048268.1"/>
</dbReference>
<name>A0ABX8W9B1_9LACO</name>
<keyword evidence="2" id="KW-1185">Reference proteome</keyword>
<accession>A0ABX8W9B1</accession>
<protein>
    <submittedName>
        <fullName evidence="1">Reductase</fullName>
    </submittedName>
</protein>
<evidence type="ECO:0000313" key="2">
    <source>
        <dbReference type="Proteomes" id="UP000826550"/>
    </source>
</evidence>
<dbReference type="EMBL" id="CP048268">
    <property type="protein sequence ID" value="QYN52768.1"/>
    <property type="molecule type" value="Genomic_DNA"/>
</dbReference>
<organism evidence="1 2">
    <name type="scientific">Lactobacillus panisapium</name>
    <dbReference type="NCBI Taxonomy" id="2012495"/>
    <lineage>
        <taxon>Bacteria</taxon>
        <taxon>Bacillati</taxon>
        <taxon>Bacillota</taxon>
        <taxon>Bacilli</taxon>
        <taxon>Lactobacillales</taxon>
        <taxon>Lactobacillaceae</taxon>
        <taxon>Lactobacillus</taxon>
    </lineage>
</organism>